<proteinExistence type="predicted"/>
<evidence type="ECO:0000313" key="3">
    <source>
        <dbReference type="Proteomes" id="UP000054559"/>
    </source>
</evidence>
<evidence type="ECO:0000313" key="2">
    <source>
        <dbReference type="EMBL" id="KMU74443.1"/>
    </source>
</evidence>
<dbReference type="Gene3D" id="3.10.450.50">
    <property type="match status" value="1"/>
</dbReference>
<dbReference type="Proteomes" id="UP000054559">
    <property type="component" value="Unassembled WGS sequence"/>
</dbReference>
<dbReference type="GO" id="GO:0030638">
    <property type="term" value="P:polyketide metabolic process"/>
    <property type="evidence" value="ECO:0007669"/>
    <property type="project" value="InterPro"/>
</dbReference>
<feature type="region of interest" description="Disordered" evidence="1">
    <location>
        <begin position="48"/>
        <end position="69"/>
    </location>
</feature>
<dbReference type="STRING" id="454286.A0A0J8QT40"/>
<dbReference type="GO" id="GO:0016787">
    <property type="term" value="F:hydrolase activity"/>
    <property type="evidence" value="ECO:0007669"/>
    <property type="project" value="UniProtKB-KW"/>
</dbReference>
<keyword evidence="2" id="KW-0378">Hydrolase</keyword>
<dbReference type="InterPro" id="IPR032710">
    <property type="entry name" value="NTF2-like_dom_sf"/>
</dbReference>
<protein>
    <submittedName>
        <fullName evidence="2">Dienelactone hydrolase</fullName>
    </submittedName>
</protein>
<dbReference type="PANTHER" id="PTHR38436">
    <property type="entry name" value="POLYKETIDE CYCLASE SNOAL-LIKE DOMAIN"/>
    <property type="match status" value="1"/>
</dbReference>
<name>A0A0J8QT40_COCIT</name>
<evidence type="ECO:0000256" key="1">
    <source>
        <dbReference type="SAM" id="MobiDB-lite"/>
    </source>
</evidence>
<dbReference type="EMBL" id="DS268135">
    <property type="protein sequence ID" value="KMU74443.1"/>
    <property type="molecule type" value="Genomic_DNA"/>
</dbReference>
<dbReference type="OrthoDB" id="5440at2759"/>
<sequence length="170" mass="19112">MDIDEEPVPLPSAAPRDISPNITLQPPLSRRGNGPGIIIITSECLELNDSEETLDPPPRQKWAEEGAPGLPPTGQVVRLPMISVVNIRGDRLYHEHIWWDQACLLRQLNLLPEYLPFPYSLPNDKRPAEGKRFEYRVPVTGAEGASKLMDENSVKSNGMFSFEVREVEDK</sequence>
<reference evidence="3" key="1">
    <citation type="journal article" date="2010" name="Genome Res.">
        <title>Population genomic sequencing of Coccidioides fungi reveals recent hybridization and transposon control.</title>
        <authorList>
            <person name="Neafsey D.E."/>
            <person name="Barker B.M."/>
            <person name="Sharpton T.J."/>
            <person name="Stajich J.E."/>
            <person name="Park D.J."/>
            <person name="Whiston E."/>
            <person name="Hung C.-Y."/>
            <person name="McMahan C."/>
            <person name="White J."/>
            <person name="Sykes S."/>
            <person name="Heiman D."/>
            <person name="Young S."/>
            <person name="Zeng Q."/>
            <person name="Abouelleil A."/>
            <person name="Aftuck L."/>
            <person name="Bessette D."/>
            <person name="Brown A."/>
            <person name="FitzGerald M."/>
            <person name="Lui A."/>
            <person name="Macdonald J.P."/>
            <person name="Priest M."/>
            <person name="Orbach M.J."/>
            <person name="Galgiani J.N."/>
            <person name="Kirkland T.N."/>
            <person name="Cole G.T."/>
            <person name="Birren B.W."/>
            <person name="Henn M.R."/>
            <person name="Taylor J.W."/>
            <person name="Rounsley S.D."/>
        </authorList>
    </citation>
    <scope>NUCLEOTIDE SEQUENCE [LARGE SCALE GENOMIC DNA]</scope>
    <source>
        <strain evidence="3">RMSCC 3703</strain>
    </source>
</reference>
<gene>
    <name evidence="2" type="ORF">CISG_04514</name>
</gene>
<dbReference type="SUPFAM" id="SSF54427">
    <property type="entry name" value="NTF2-like"/>
    <property type="match status" value="1"/>
</dbReference>
<organism evidence="2 3">
    <name type="scientific">Coccidioides immitis RMSCC 3703</name>
    <dbReference type="NCBI Taxonomy" id="454286"/>
    <lineage>
        <taxon>Eukaryota</taxon>
        <taxon>Fungi</taxon>
        <taxon>Dikarya</taxon>
        <taxon>Ascomycota</taxon>
        <taxon>Pezizomycotina</taxon>
        <taxon>Eurotiomycetes</taxon>
        <taxon>Eurotiomycetidae</taxon>
        <taxon>Onygenales</taxon>
        <taxon>Onygenaceae</taxon>
        <taxon>Coccidioides</taxon>
    </lineage>
</organism>
<dbReference type="InterPro" id="IPR009959">
    <property type="entry name" value="Cyclase_SnoaL-like"/>
</dbReference>
<dbReference type="AlphaFoldDB" id="A0A0J8QT40"/>
<feature type="region of interest" description="Disordered" evidence="1">
    <location>
        <begin position="1"/>
        <end position="30"/>
    </location>
</feature>
<dbReference type="PANTHER" id="PTHR38436:SF3">
    <property type="entry name" value="CARBOXYMETHYLENEBUTENOLIDASE-RELATED"/>
    <property type="match status" value="1"/>
</dbReference>
<accession>A0A0J8QT40</accession>